<organism evidence="2 3">
    <name type="scientific">Mucilaginibacter calamicampi</name>
    <dbReference type="NCBI Taxonomy" id="1302352"/>
    <lineage>
        <taxon>Bacteria</taxon>
        <taxon>Pseudomonadati</taxon>
        <taxon>Bacteroidota</taxon>
        <taxon>Sphingobacteriia</taxon>
        <taxon>Sphingobacteriales</taxon>
        <taxon>Sphingobacteriaceae</taxon>
        <taxon>Mucilaginibacter</taxon>
    </lineage>
</organism>
<feature type="signal peptide" evidence="1">
    <location>
        <begin position="1"/>
        <end position="19"/>
    </location>
</feature>
<accession>A0ABW2YQG2</accession>
<keyword evidence="3" id="KW-1185">Reference proteome</keyword>
<keyword evidence="1" id="KW-0732">Signal</keyword>
<comment type="caution">
    <text evidence="2">The sequence shown here is derived from an EMBL/GenBank/DDBJ whole genome shotgun (WGS) entry which is preliminary data.</text>
</comment>
<dbReference type="Proteomes" id="UP001596958">
    <property type="component" value="Unassembled WGS sequence"/>
</dbReference>
<protein>
    <submittedName>
        <fullName evidence="2">Carboxypeptidase-like regulatory domain-containing protein</fullName>
    </submittedName>
</protein>
<name>A0ABW2YQG2_9SPHI</name>
<dbReference type="InterPro" id="IPR008969">
    <property type="entry name" value="CarboxyPept-like_regulatory"/>
</dbReference>
<dbReference type="RefSeq" id="WP_377096095.1">
    <property type="nucleotide sequence ID" value="NZ_JBHTHU010000001.1"/>
</dbReference>
<sequence>MRKLLCFIILFICIGAVSAQQTYTITGIVTDDKDAPIPGATVFIGDSRKVTASDSEGRFTFTQMRPGNYNVVVKMIGYEILQHAFMLQNKDAKFRFKLQESNEMLNTVEINAMSLAERKRLLAIFMECFLGRSKNAAQCKILNTDDIKLRFDKKNNILTANSSEFLIIENKALGYRMKYLLNNFLYDRSIGNNLIFFDGTLFFEDMKGNPRQQKKWDVERVTTYLGSVPHYYRSLFSNTLEENGFLTYVVPNPKSFNSKAILNPDMLLKYFMPVGDLKRYIKDVDDNFKSFNLGLLTKDSTELYVLYTPKNEPADFKERGNVVYRAFKMPAGQLSIIRPTADSLLISRSGDITPVNSILFVGFWGWGQAAAFLPSDYMIPAGMEPPKIPKKAEATVGPLPKVGN</sequence>
<dbReference type="Gene3D" id="2.60.40.1120">
    <property type="entry name" value="Carboxypeptidase-like, regulatory domain"/>
    <property type="match status" value="1"/>
</dbReference>
<dbReference type="SUPFAM" id="SSF49464">
    <property type="entry name" value="Carboxypeptidase regulatory domain-like"/>
    <property type="match status" value="1"/>
</dbReference>
<evidence type="ECO:0000313" key="3">
    <source>
        <dbReference type="Proteomes" id="UP001596958"/>
    </source>
</evidence>
<dbReference type="EMBL" id="JBHTHU010000001">
    <property type="protein sequence ID" value="MFD0748613.1"/>
    <property type="molecule type" value="Genomic_DNA"/>
</dbReference>
<gene>
    <name evidence="2" type="ORF">ACFQZS_00570</name>
</gene>
<feature type="chain" id="PRO_5046361156" evidence="1">
    <location>
        <begin position="20"/>
        <end position="404"/>
    </location>
</feature>
<proteinExistence type="predicted"/>
<evidence type="ECO:0000256" key="1">
    <source>
        <dbReference type="SAM" id="SignalP"/>
    </source>
</evidence>
<dbReference type="Pfam" id="PF13715">
    <property type="entry name" value="CarbopepD_reg_2"/>
    <property type="match status" value="1"/>
</dbReference>
<evidence type="ECO:0000313" key="2">
    <source>
        <dbReference type="EMBL" id="MFD0748613.1"/>
    </source>
</evidence>
<reference evidence="3" key="1">
    <citation type="journal article" date="2019" name="Int. J. Syst. Evol. Microbiol.">
        <title>The Global Catalogue of Microorganisms (GCM) 10K type strain sequencing project: providing services to taxonomists for standard genome sequencing and annotation.</title>
        <authorList>
            <consortium name="The Broad Institute Genomics Platform"/>
            <consortium name="The Broad Institute Genome Sequencing Center for Infectious Disease"/>
            <person name="Wu L."/>
            <person name="Ma J."/>
        </authorList>
    </citation>
    <scope>NUCLEOTIDE SEQUENCE [LARGE SCALE GENOMIC DNA]</scope>
    <source>
        <strain evidence="3">CCUG 63418</strain>
    </source>
</reference>